<dbReference type="Gene3D" id="1.10.443.10">
    <property type="entry name" value="Intergrase catalytic core"/>
    <property type="match status" value="1"/>
</dbReference>
<organism evidence="5 6">
    <name type="scientific">Histidinibacterium aquaticum</name>
    <dbReference type="NCBI Taxonomy" id="2613962"/>
    <lineage>
        <taxon>Bacteria</taxon>
        <taxon>Pseudomonadati</taxon>
        <taxon>Pseudomonadota</taxon>
        <taxon>Alphaproteobacteria</taxon>
        <taxon>Rhodobacterales</taxon>
        <taxon>Paracoccaceae</taxon>
        <taxon>Histidinibacterium</taxon>
    </lineage>
</organism>
<dbReference type="GO" id="GO:0015074">
    <property type="term" value="P:DNA integration"/>
    <property type="evidence" value="ECO:0007669"/>
    <property type="project" value="UniProtKB-KW"/>
</dbReference>
<keyword evidence="3" id="KW-0233">DNA recombination</keyword>
<evidence type="ECO:0000313" key="6">
    <source>
        <dbReference type="Proteomes" id="UP000326554"/>
    </source>
</evidence>
<protein>
    <submittedName>
        <fullName evidence="5">Tyrosine-type recombinase/integrase</fullName>
    </submittedName>
</protein>
<evidence type="ECO:0000256" key="2">
    <source>
        <dbReference type="ARBA" id="ARBA00022908"/>
    </source>
</evidence>
<dbReference type="AlphaFoldDB" id="A0A5J5GD46"/>
<dbReference type="PROSITE" id="PS51898">
    <property type="entry name" value="TYR_RECOMBINASE"/>
    <property type="match status" value="1"/>
</dbReference>
<evidence type="ECO:0000256" key="1">
    <source>
        <dbReference type="ARBA" id="ARBA00008857"/>
    </source>
</evidence>
<dbReference type="Gene3D" id="3.30.160.390">
    <property type="entry name" value="Integrase, DNA-binding domain"/>
    <property type="match status" value="1"/>
</dbReference>
<dbReference type="GO" id="GO:0003677">
    <property type="term" value="F:DNA binding"/>
    <property type="evidence" value="ECO:0007669"/>
    <property type="project" value="InterPro"/>
</dbReference>
<dbReference type="RefSeq" id="WP_150446199.1">
    <property type="nucleotide sequence ID" value="NZ_VYQE01000005.1"/>
</dbReference>
<evidence type="ECO:0000256" key="3">
    <source>
        <dbReference type="ARBA" id="ARBA00023172"/>
    </source>
</evidence>
<keyword evidence="2" id="KW-0229">DNA integration</keyword>
<dbReference type="InterPro" id="IPR011010">
    <property type="entry name" value="DNA_brk_join_enz"/>
</dbReference>
<dbReference type="PANTHER" id="PTHR30629:SF2">
    <property type="entry name" value="PROPHAGE INTEGRASE INTS-RELATED"/>
    <property type="match status" value="1"/>
</dbReference>
<dbReference type="EMBL" id="VYQE01000005">
    <property type="protein sequence ID" value="KAA9005947.1"/>
    <property type="molecule type" value="Genomic_DNA"/>
</dbReference>
<comment type="similarity">
    <text evidence="1">Belongs to the 'phage' integrase family.</text>
</comment>
<dbReference type="InterPro" id="IPR013762">
    <property type="entry name" value="Integrase-like_cat_sf"/>
</dbReference>
<comment type="caution">
    <text evidence="5">The sequence shown here is derived from an EMBL/GenBank/DDBJ whole genome shotgun (WGS) entry which is preliminary data.</text>
</comment>
<evidence type="ECO:0000259" key="4">
    <source>
        <dbReference type="PROSITE" id="PS51898"/>
    </source>
</evidence>
<dbReference type="InterPro" id="IPR050808">
    <property type="entry name" value="Phage_Integrase"/>
</dbReference>
<proteinExistence type="inferred from homology"/>
<feature type="domain" description="Tyr recombinase" evidence="4">
    <location>
        <begin position="206"/>
        <end position="388"/>
    </location>
</feature>
<dbReference type="GO" id="GO:0006310">
    <property type="term" value="P:DNA recombination"/>
    <property type="evidence" value="ECO:0007669"/>
    <property type="project" value="UniProtKB-KW"/>
</dbReference>
<dbReference type="InterPro" id="IPR002104">
    <property type="entry name" value="Integrase_catalytic"/>
</dbReference>
<dbReference type="Proteomes" id="UP000326554">
    <property type="component" value="Unassembled WGS sequence"/>
</dbReference>
<dbReference type="Pfam" id="PF13356">
    <property type="entry name" value="Arm-DNA-bind_3"/>
    <property type="match status" value="1"/>
</dbReference>
<dbReference type="SUPFAM" id="SSF56349">
    <property type="entry name" value="DNA breaking-rejoining enzymes"/>
    <property type="match status" value="1"/>
</dbReference>
<dbReference type="Pfam" id="PF00589">
    <property type="entry name" value="Phage_integrase"/>
    <property type="match status" value="1"/>
</dbReference>
<keyword evidence="6" id="KW-1185">Reference proteome</keyword>
<name>A0A5J5GD46_9RHOB</name>
<dbReference type="InterPro" id="IPR038488">
    <property type="entry name" value="Integrase_DNA-bd_sf"/>
</dbReference>
<dbReference type="PANTHER" id="PTHR30629">
    <property type="entry name" value="PROPHAGE INTEGRASE"/>
    <property type="match status" value="1"/>
</dbReference>
<sequence length="411" mass="46506">MKTLRRRLTETFVQSVKVEGDERLEIADEAQPGLRLRVYPTGRKVWQFEKRVRGGPKRKHTLGTYPPMSLKMARLAAQEIALEASHGIDRVAQAAEAKKTEEERRKQTLSVRQVADRYHDLHLSNLSSGDERLRTIQEALREVLDEPVTVLTRQLFQHAIDRKAGEGAHVRANRMKSALSHFGKFLWQRGYLSEHVGVGLANAVNELPRERTPSLEEVRAIYQATFDMGPLWGPLLRLIVLTGQRRSEIAKLRWRDVDLIRSALVYGSTAVKNRKEHIVHLSAPALRELQALRDKSKGELLFTTTGRTPVSGFSKVKTRLDKLLGPDFEPWRFHDIRTGFATAMVEAGEDEAVVDRVLNHSATGSAPSTVARVYNRAHKLVDRRRVLDRWAAMVTEGESVEAATDNVVAMR</sequence>
<accession>A0A5J5GD46</accession>
<reference evidence="5 6" key="1">
    <citation type="submission" date="2019-09" db="EMBL/GenBank/DDBJ databases">
        <authorList>
            <person name="Park J.-S."/>
            <person name="Choi H.-J."/>
        </authorList>
    </citation>
    <scope>NUCLEOTIDE SEQUENCE [LARGE SCALE GENOMIC DNA]</scope>
    <source>
        <strain evidence="5 6">176SS1-4</strain>
    </source>
</reference>
<dbReference type="CDD" id="cd00801">
    <property type="entry name" value="INT_P4_C"/>
    <property type="match status" value="1"/>
</dbReference>
<dbReference type="InterPro" id="IPR025166">
    <property type="entry name" value="Integrase_DNA_bind_dom"/>
</dbReference>
<gene>
    <name evidence="5" type="ORF">F3S47_15425</name>
</gene>
<evidence type="ECO:0000313" key="5">
    <source>
        <dbReference type="EMBL" id="KAA9005947.1"/>
    </source>
</evidence>